<feature type="non-terminal residue" evidence="2">
    <location>
        <position position="1"/>
    </location>
</feature>
<keyword evidence="3" id="KW-1185">Reference proteome</keyword>
<organism evidence="2 3">
    <name type="scientific">Aphis craccivora</name>
    <name type="common">Cowpea aphid</name>
    <dbReference type="NCBI Taxonomy" id="307492"/>
    <lineage>
        <taxon>Eukaryota</taxon>
        <taxon>Metazoa</taxon>
        <taxon>Ecdysozoa</taxon>
        <taxon>Arthropoda</taxon>
        <taxon>Hexapoda</taxon>
        <taxon>Insecta</taxon>
        <taxon>Pterygota</taxon>
        <taxon>Neoptera</taxon>
        <taxon>Paraneoptera</taxon>
        <taxon>Hemiptera</taxon>
        <taxon>Sternorrhyncha</taxon>
        <taxon>Aphidomorpha</taxon>
        <taxon>Aphidoidea</taxon>
        <taxon>Aphididae</taxon>
        <taxon>Aphidini</taxon>
        <taxon>Aphis</taxon>
        <taxon>Aphis</taxon>
    </lineage>
</organism>
<feature type="domain" description="DUF4371" evidence="1">
    <location>
        <begin position="177"/>
        <end position="316"/>
    </location>
</feature>
<gene>
    <name evidence="2" type="ORF">FWK35_00033915</name>
</gene>
<dbReference type="EMBL" id="VUJU01016048">
    <property type="protein sequence ID" value="KAF0691099.1"/>
    <property type="molecule type" value="Genomic_DNA"/>
</dbReference>
<evidence type="ECO:0000313" key="3">
    <source>
        <dbReference type="Proteomes" id="UP000478052"/>
    </source>
</evidence>
<protein>
    <submittedName>
        <fullName evidence="2">Zinc finger MYM-type protein 1-like</fullName>
    </submittedName>
</protein>
<dbReference type="Proteomes" id="UP000478052">
    <property type="component" value="Unassembled WGS sequence"/>
</dbReference>
<dbReference type="PANTHER" id="PTHR45749:SF23">
    <property type="entry name" value="ZINC FINGER MYM-TYPE PROTEIN 1-LIKE"/>
    <property type="match status" value="1"/>
</dbReference>
<name>A0A6G0VJS7_APHCR</name>
<evidence type="ECO:0000259" key="1">
    <source>
        <dbReference type="Pfam" id="PF14291"/>
    </source>
</evidence>
<dbReference type="PANTHER" id="PTHR45749">
    <property type="match status" value="1"/>
</dbReference>
<reference evidence="2 3" key="1">
    <citation type="submission" date="2019-08" db="EMBL/GenBank/DDBJ databases">
        <title>Whole genome of Aphis craccivora.</title>
        <authorList>
            <person name="Voronova N.V."/>
            <person name="Shulinski R.S."/>
            <person name="Bandarenka Y.V."/>
            <person name="Zhorov D.G."/>
            <person name="Warner D."/>
        </authorList>
    </citation>
    <scope>NUCLEOTIDE SEQUENCE [LARGE SCALE GENOMIC DNA]</scope>
    <source>
        <strain evidence="2">180601</strain>
        <tissue evidence="2">Whole Body</tissue>
    </source>
</reference>
<evidence type="ECO:0000313" key="2">
    <source>
        <dbReference type="EMBL" id="KAF0691099.1"/>
    </source>
</evidence>
<accession>A0A6G0VJS7</accession>
<proteinExistence type="predicted"/>
<comment type="caution">
    <text evidence="2">The sequence shown here is derived from an EMBL/GenBank/DDBJ whole genome shotgun (WGS) entry which is preliminary data.</text>
</comment>
<dbReference type="AlphaFoldDB" id="A0A6G0VJS7"/>
<sequence>GSKKDVSQDSEIHKITDLPIKSAVVQIDNDEHQIHNSCTDSEINNSNDAKNVLVQSAVMYNMHFKDSFYWPSIIDDNFISYCIEKGPEFFQNDNCSFEKSARKKENDHTRHLSLTSFQRKLPNGEKCKRQCILLVKVLYIVLCASFLEVTIKRTKVPFLEHQSATTKWLVRSNTKTSVNKEMCRQILVERDYWIQIFKRITTVIKFLAIRGLLLRGDHEIFGVNNNGNYLGLLELIANFDPFLKTHIELYGNKGKGNPSYMSKTICNEVINIMKNDLVNFIVEEVKQVKYFSIIMDSTPDLAKIDQMAIVFRYCISSKVYERLFHLT</sequence>
<dbReference type="Pfam" id="PF14291">
    <property type="entry name" value="DUF4371"/>
    <property type="match status" value="1"/>
</dbReference>
<feature type="non-terminal residue" evidence="2">
    <location>
        <position position="327"/>
    </location>
</feature>
<dbReference type="InterPro" id="IPR025398">
    <property type="entry name" value="DUF4371"/>
</dbReference>